<evidence type="ECO:0000256" key="1">
    <source>
        <dbReference type="SAM" id="MobiDB-lite"/>
    </source>
</evidence>
<organism evidence="2">
    <name type="scientific">Tanacetum cinerariifolium</name>
    <name type="common">Dalmatian daisy</name>
    <name type="synonym">Chrysanthemum cinerariifolium</name>
    <dbReference type="NCBI Taxonomy" id="118510"/>
    <lineage>
        <taxon>Eukaryota</taxon>
        <taxon>Viridiplantae</taxon>
        <taxon>Streptophyta</taxon>
        <taxon>Embryophyta</taxon>
        <taxon>Tracheophyta</taxon>
        <taxon>Spermatophyta</taxon>
        <taxon>Magnoliopsida</taxon>
        <taxon>eudicotyledons</taxon>
        <taxon>Gunneridae</taxon>
        <taxon>Pentapetalae</taxon>
        <taxon>asterids</taxon>
        <taxon>campanulids</taxon>
        <taxon>Asterales</taxon>
        <taxon>Asteraceae</taxon>
        <taxon>Asteroideae</taxon>
        <taxon>Anthemideae</taxon>
        <taxon>Anthemidinae</taxon>
        <taxon>Tanacetum</taxon>
    </lineage>
</organism>
<feature type="region of interest" description="Disordered" evidence="1">
    <location>
        <begin position="1"/>
        <end position="36"/>
    </location>
</feature>
<evidence type="ECO:0000313" key="2">
    <source>
        <dbReference type="EMBL" id="GEZ81014.1"/>
    </source>
</evidence>
<reference evidence="2" key="1">
    <citation type="journal article" date="2019" name="Sci. Rep.">
        <title>Draft genome of Tanacetum cinerariifolium, the natural source of mosquito coil.</title>
        <authorList>
            <person name="Yamashiro T."/>
            <person name="Shiraishi A."/>
            <person name="Satake H."/>
            <person name="Nakayama K."/>
        </authorList>
    </citation>
    <scope>NUCLEOTIDE SEQUENCE</scope>
</reference>
<dbReference type="AlphaFoldDB" id="A0A699ITL0"/>
<name>A0A699ITL0_TANCI</name>
<feature type="compositionally biased region" description="Basic residues" evidence="1">
    <location>
        <begin position="17"/>
        <end position="28"/>
    </location>
</feature>
<feature type="non-terminal residue" evidence="2">
    <location>
        <position position="1"/>
    </location>
</feature>
<comment type="caution">
    <text evidence="2">The sequence shown here is derived from an EMBL/GenBank/DDBJ whole genome shotgun (WGS) entry which is preliminary data.</text>
</comment>
<protein>
    <submittedName>
        <fullName evidence="2">Uncharacterized protein</fullName>
    </submittedName>
</protein>
<dbReference type="EMBL" id="BKCJ010326633">
    <property type="protein sequence ID" value="GEZ81014.1"/>
    <property type="molecule type" value="Genomic_DNA"/>
</dbReference>
<sequence>TAHENSPVEVTAPPSKSKSKPTRGRQKKTVQNEDAPWQTAWTNEEKIALCKGCVYVSENSRLGNTRKDARFWTGVLKYMESKTKMYCRRTYDMESEARDKDYYNRELLDYEVKTGVSFKLIDYAM</sequence>
<proteinExistence type="predicted"/>
<accession>A0A699ITL0</accession>
<gene>
    <name evidence="2" type="ORF">Tci_552987</name>
</gene>